<name>A0A451BF02_9GAMM</name>
<dbReference type="Pfam" id="PF02604">
    <property type="entry name" value="PhdYeFM_antitox"/>
    <property type="match status" value="1"/>
</dbReference>
<evidence type="ECO:0000313" key="5">
    <source>
        <dbReference type="EMBL" id="VFK76857.1"/>
    </source>
</evidence>
<evidence type="ECO:0000256" key="2">
    <source>
        <dbReference type="RuleBase" id="RU362080"/>
    </source>
</evidence>
<dbReference type="EMBL" id="CAADFO010000104">
    <property type="protein sequence ID" value="VFK32173.1"/>
    <property type="molecule type" value="Genomic_DNA"/>
</dbReference>
<accession>A0A451BF02</accession>
<comment type="similarity">
    <text evidence="1 2">Belongs to the phD/YefM antitoxin family.</text>
</comment>
<dbReference type="EMBL" id="CAADFQ010000077">
    <property type="protein sequence ID" value="VFK34606.1"/>
    <property type="molecule type" value="Genomic_DNA"/>
</dbReference>
<evidence type="ECO:0000256" key="1">
    <source>
        <dbReference type="ARBA" id="ARBA00009981"/>
    </source>
</evidence>
<gene>
    <name evidence="3" type="ORF">BECKMB1821G_GA0114241_11048</name>
    <name evidence="5" type="ORF">BECKMB1821H_GA0114242_10798</name>
    <name evidence="4" type="ORF">BECKMB1821I_GA0114274_107716</name>
</gene>
<protein>
    <recommendedName>
        <fullName evidence="2">Antitoxin</fullName>
    </recommendedName>
</protein>
<dbReference type="SUPFAM" id="SSF143120">
    <property type="entry name" value="YefM-like"/>
    <property type="match status" value="1"/>
</dbReference>
<evidence type="ECO:0000313" key="3">
    <source>
        <dbReference type="EMBL" id="VFK32173.1"/>
    </source>
</evidence>
<comment type="function">
    <text evidence="2">Antitoxin component of a type II toxin-antitoxin (TA) system.</text>
</comment>
<dbReference type="InterPro" id="IPR006442">
    <property type="entry name" value="Antitoxin_Phd/YefM"/>
</dbReference>
<dbReference type="InterPro" id="IPR036165">
    <property type="entry name" value="YefM-like_sf"/>
</dbReference>
<reference evidence="5" key="1">
    <citation type="submission" date="2019-02" db="EMBL/GenBank/DDBJ databases">
        <authorList>
            <person name="Gruber-Vodicka R. H."/>
            <person name="Seah K. B. B."/>
        </authorList>
    </citation>
    <scope>NUCLEOTIDE SEQUENCE</scope>
    <source>
        <strain evidence="3">BECK_BZ197</strain>
        <strain evidence="5">BECK_BZ198</strain>
        <strain evidence="4">BECK_BZ199</strain>
    </source>
</reference>
<dbReference type="AlphaFoldDB" id="A0A451BF02"/>
<dbReference type="NCBIfam" id="TIGR01552">
    <property type="entry name" value="phd_fam"/>
    <property type="match status" value="1"/>
</dbReference>
<sequence length="72" mass="7813">MTICNATEAGARLYGLIEEAVDTHRPIIITGEKGNAVLVSEDDLEFHLGNAASSVRTRNEGVDQRRVGNTCR</sequence>
<organism evidence="5">
    <name type="scientific">Candidatus Kentrum sp. MB</name>
    <dbReference type="NCBI Taxonomy" id="2138164"/>
    <lineage>
        <taxon>Bacteria</taxon>
        <taxon>Pseudomonadati</taxon>
        <taxon>Pseudomonadota</taxon>
        <taxon>Gammaproteobacteria</taxon>
        <taxon>Candidatus Kentrum</taxon>
    </lineage>
</organism>
<dbReference type="Gene3D" id="3.40.1620.10">
    <property type="entry name" value="YefM-like domain"/>
    <property type="match status" value="1"/>
</dbReference>
<evidence type="ECO:0000313" key="4">
    <source>
        <dbReference type="EMBL" id="VFK34606.1"/>
    </source>
</evidence>
<dbReference type="EMBL" id="CAADGH010000079">
    <property type="protein sequence ID" value="VFK76857.1"/>
    <property type="molecule type" value="Genomic_DNA"/>
</dbReference>
<proteinExistence type="inferred from homology"/>